<protein>
    <submittedName>
        <fullName evidence="5">Uncharacterized protein</fullName>
    </submittedName>
</protein>
<dbReference type="PANTHER" id="PTHR46345:SF8">
    <property type="entry name" value="FORMIN 3, ISOFORM B"/>
    <property type="match status" value="1"/>
</dbReference>
<feature type="compositionally biased region" description="Pro residues" evidence="2">
    <location>
        <begin position="1386"/>
        <end position="1403"/>
    </location>
</feature>
<feature type="compositionally biased region" description="Pro residues" evidence="2">
    <location>
        <begin position="1490"/>
        <end position="1500"/>
    </location>
</feature>
<dbReference type="Pfam" id="PF02181">
    <property type="entry name" value="FH2"/>
    <property type="match status" value="1"/>
</dbReference>
<feature type="region of interest" description="Disordered" evidence="2">
    <location>
        <begin position="809"/>
        <end position="842"/>
    </location>
</feature>
<dbReference type="InterPro" id="IPR042201">
    <property type="entry name" value="FH2_Formin_sf"/>
</dbReference>
<gene>
    <name evidence="5" type="ORF">BGZ99_008272</name>
</gene>
<dbReference type="GO" id="GO:0003779">
    <property type="term" value="F:actin binding"/>
    <property type="evidence" value="ECO:0007669"/>
    <property type="project" value="InterPro"/>
</dbReference>
<name>A0A9P6UPR7_9FUNG</name>
<feature type="compositionally biased region" description="Pro residues" evidence="2">
    <location>
        <begin position="1323"/>
        <end position="1332"/>
    </location>
</feature>
<evidence type="ECO:0000256" key="1">
    <source>
        <dbReference type="SAM" id="Coils"/>
    </source>
</evidence>
<feature type="region of interest" description="Disordered" evidence="2">
    <location>
        <begin position="1253"/>
        <end position="1452"/>
    </location>
</feature>
<dbReference type="InterPro" id="IPR010472">
    <property type="entry name" value="FH3_dom"/>
</dbReference>
<feature type="compositionally biased region" description="Pro residues" evidence="2">
    <location>
        <begin position="1361"/>
        <end position="1371"/>
    </location>
</feature>
<keyword evidence="6" id="KW-1185">Reference proteome</keyword>
<organism evidence="5 6">
    <name type="scientific">Dissophora globulifera</name>
    <dbReference type="NCBI Taxonomy" id="979702"/>
    <lineage>
        <taxon>Eukaryota</taxon>
        <taxon>Fungi</taxon>
        <taxon>Fungi incertae sedis</taxon>
        <taxon>Mucoromycota</taxon>
        <taxon>Mortierellomycotina</taxon>
        <taxon>Mortierellomycetes</taxon>
        <taxon>Mortierellales</taxon>
        <taxon>Mortierellaceae</taxon>
        <taxon>Dissophora</taxon>
    </lineage>
</organism>
<dbReference type="Pfam" id="PF06371">
    <property type="entry name" value="Drf_GBD"/>
    <property type="match status" value="1"/>
</dbReference>
<feature type="compositionally biased region" description="Acidic residues" evidence="2">
    <location>
        <begin position="815"/>
        <end position="824"/>
    </location>
</feature>
<evidence type="ECO:0000313" key="6">
    <source>
        <dbReference type="Proteomes" id="UP000738325"/>
    </source>
</evidence>
<feature type="region of interest" description="Disordered" evidence="2">
    <location>
        <begin position="937"/>
        <end position="1000"/>
    </location>
</feature>
<feature type="domain" description="GBD/FH3" evidence="3">
    <location>
        <begin position="342"/>
        <end position="846"/>
    </location>
</feature>
<dbReference type="PRINTS" id="PR01217">
    <property type="entry name" value="PRICHEXTENSN"/>
</dbReference>
<feature type="domain" description="FH2" evidence="4">
    <location>
        <begin position="1558"/>
        <end position="1957"/>
    </location>
</feature>
<dbReference type="OrthoDB" id="1668162at2759"/>
<comment type="caution">
    <text evidence="5">The sequence shown here is derived from an EMBL/GenBank/DDBJ whole genome shotgun (WGS) entry which is preliminary data.</text>
</comment>
<dbReference type="Pfam" id="PF06367">
    <property type="entry name" value="Drf_FH3"/>
    <property type="match status" value="1"/>
</dbReference>
<dbReference type="PROSITE" id="PS51444">
    <property type="entry name" value="FH2"/>
    <property type="match status" value="1"/>
</dbReference>
<feature type="compositionally biased region" description="Polar residues" evidence="2">
    <location>
        <begin position="1263"/>
        <end position="1276"/>
    </location>
</feature>
<dbReference type="PROSITE" id="PS51232">
    <property type="entry name" value="GBD_FH3"/>
    <property type="match status" value="1"/>
</dbReference>
<feature type="compositionally biased region" description="Pro residues" evidence="2">
    <location>
        <begin position="1513"/>
        <end position="1523"/>
    </location>
</feature>
<feature type="compositionally biased region" description="Low complexity" evidence="2">
    <location>
        <begin position="1501"/>
        <end position="1512"/>
    </location>
</feature>
<dbReference type="SUPFAM" id="SSF48371">
    <property type="entry name" value="ARM repeat"/>
    <property type="match status" value="1"/>
</dbReference>
<feature type="compositionally biased region" description="Polar residues" evidence="2">
    <location>
        <begin position="1284"/>
        <end position="1295"/>
    </location>
</feature>
<dbReference type="GO" id="GO:0030036">
    <property type="term" value="P:actin cytoskeleton organization"/>
    <property type="evidence" value="ECO:0007669"/>
    <property type="project" value="InterPro"/>
</dbReference>
<feature type="compositionally biased region" description="Polar residues" evidence="2">
    <location>
        <begin position="1110"/>
        <end position="1120"/>
    </location>
</feature>
<feature type="compositionally biased region" description="Low complexity" evidence="2">
    <location>
        <begin position="1216"/>
        <end position="1228"/>
    </location>
</feature>
<dbReference type="SMART" id="SM01140">
    <property type="entry name" value="Drf_GBD"/>
    <property type="match status" value="1"/>
</dbReference>
<reference evidence="5" key="1">
    <citation type="journal article" date="2020" name="Fungal Divers.">
        <title>Resolving the Mortierellaceae phylogeny through synthesis of multi-gene phylogenetics and phylogenomics.</title>
        <authorList>
            <person name="Vandepol N."/>
            <person name="Liber J."/>
            <person name="Desiro A."/>
            <person name="Na H."/>
            <person name="Kennedy M."/>
            <person name="Barry K."/>
            <person name="Grigoriev I.V."/>
            <person name="Miller A.N."/>
            <person name="O'Donnell K."/>
            <person name="Stajich J.E."/>
            <person name="Bonito G."/>
        </authorList>
    </citation>
    <scope>NUCLEOTIDE SEQUENCE</scope>
    <source>
        <strain evidence="5">REB-010B</strain>
    </source>
</reference>
<feature type="compositionally biased region" description="Basic and acidic residues" evidence="2">
    <location>
        <begin position="826"/>
        <end position="837"/>
    </location>
</feature>
<feature type="compositionally biased region" description="Basic and acidic residues" evidence="2">
    <location>
        <begin position="937"/>
        <end position="958"/>
    </location>
</feature>
<feature type="compositionally biased region" description="Low complexity" evidence="2">
    <location>
        <begin position="1339"/>
        <end position="1360"/>
    </location>
</feature>
<feature type="compositionally biased region" description="Low complexity" evidence="2">
    <location>
        <begin position="960"/>
        <end position="970"/>
    </location>
</feature>
<dbReference type="InterPro" id="IPR011989">
    <property type="entry name" value="ARM-like"/>
</dbReference>
<feature type="compositionally biased region" description="Polar residues" evidence="2">
    <location>
        <begin position="971"/>
        <end position="988"/>
    </location>
</feature>
<dbReference type="SMART" id="SM00498">
    <property type="entry name" value="FH2"/>
    <property type="match status" value="1"/>
</dbReference>
<keyword evidence="1" id="KW-0175">Coiled coil</keyword>
<dbReference type="InterPro" id="IPR016024">
    <property type="entry name" value="ARM-type_fold"/>
</dbReference>
<evidence type="ECO:0000256" key="2">
    <source>
        <dbReference type="SAM" id="MobiDB-lite"/>
    </source>
</evidence>
<feature type="compositionally biased region" description="Pro residues" evidence="2">
    <location>
        <begin position="1427"/>
        <end position="1450"/>
    </location>
</feature>
<feature type="coiled-coil region" evidence="1">
    <location>
        <begin position="1004"/>
        <end position="1031"/>
    </location>
</feature>
<feature type="region of interest" description="Disordered" evidence="2">
    <location>
        <begin position="1469"/>
        <end position="1528"/>
    </location>
</feature>
<dbReference type="Gene3D" id="1.20.58.2220">
    <property type="entry name" value="Formin, FH2 domain"/>
    <property type="match status" value="1"/>
</dbReference>
<evidence type="ECO:0000259" key="3">
    <source>
        <dbReference type="PROSITE" id="PS51232"/>
    </source>
</evidence>
<dbReference type="SUPFAM" id="SSF101447">
    <property type="entry name" value="Formin homology 2 domain (FH2 domain)"/>
    <property type="match status" value="1"/>
</dbReference>
<evidence type="ECO:0000259" key="4">
    <source>
        <dbReference type="PROSITE" id="PS51444"/>
    </source>
</evidence>
<dbReference type="SMART" id="SM01139">
    <property type="entry name" value="Drf_FH3"/>
    <property type="match status" value="1"/>
</dbReference>
<dbReference type="Proteomes" id="UP000738325">
    <property type="component" value="Unassembled WGS sequence"/>
</dbReference>
<evidence type="ECO:0000313" key="5">
    <source>
        <dbReference type="EMBL" id="KAG0314255.1"/>
    </source>
</evidence>
<accession>A0A9P6UPR7</accession>
<dbReference type="InterPro" id="IPR010473">
    <property type="entry name" value="GTPase-bd"/>
</dbReference>
<dbReference type="InterPro" id="IPR014768">
    <property type="entry name" value="GBD/FH3_dom"/>
</dbReference>
<feature type="region of interest" description="Disordered" evidence="2">
    <location>
        <begin position="1100"/>
        <end position="1120"/>
    </location>
</feature>
<feature type="region of interest" description="Disordered" evidence="2">
    <location>
        <begin position="457"/>
        <end position="479"/>
    </location>
</feature>
<dbReference type="InterPro" id="IPR015425">
    <property type="entry name" value="FH2_Formin"/>
</dbReference>
<dbReference type="Gene3D" id="1.25.10.10">
    <property type="entry name" value="Leucine-rich Repeat Variant"/>
    <property type="match status" value="1"/>
</dbReference>
<dbReference type="GO" id="GO:0031267">
    <property type="term" value="F:small GTPase binding"/>
    <property type="evidence" value="ECO:0007669"/>
    <property type="project" value="InterPro"/>
</dbReference>
<feature type="region of interest" description="Disordered" evidence="2">
    <location>
        <begin position="1207"/>
        <end position="1237"/>
    </location>
</feature>
<proteinExistence type="predicted"/>
<sequence length="2034" mass="224907">MGKQDIIQVLTPDHSIEATFLDEDATIGDLLAALAEDSDIYGSGDWAIVEVAMPRKGALAPETRIKEVQERHQELLRSSDATVFKLVNVHCTLPVVFRHVPTVPEGHYRQIYVLPTMTVRQIVDVVTREMGLKGLDNATAASNSSARIDYVFSQLKVDDTDTEGKSTNMSPRSLQERQLLEDETPYELLKDNRELLMNQQIKDYHFLFTVPDSWISKVESVTSRFTKGWTATRPLSMAVYGLFGSTSPTQPAATREISNPIPIAPTSIHHPSFGDLDDSNGKNAQKRRQSMIAGSRLSSLFDPSTLGGWLAPETKKRHSIVIGQSVPNLISRPNGIENSGETSEMTDEELNETFTALLNDLNIKDTVRESMMQFSREKKTALIHQNQQVQHQKERVASPDPYSLGQTAGINNRGTTAKSKFIGSISSRVSFIEPDSSSTAKLHSRYSSWSSLAGSYDNTGDEGVPSSPKLNGAERPTSPTMAAAGSLWTSWFGAVAQPDTASIDEPLDDSPQFYIDQLLSKATTQKTLAKHLLSLRIALATAKLSWIRQFLDGRGFRALENVLDKTAIKKRGGKANDLDETLQSECVQCLRVLMNTEPGFNQVLRSPSLVAHISYCLYTTNSKLRTKVAEVLAALCVMSPESHRLVLMALSDFRVAHEERYRFEYLVHTLAEAISDDADGIERQEGFEWEYKTACLSLMNALANSPAALDDRISLRNELRRRGLEEVFQTLKMQSPPESLLIQINVYEDERHEDWVDLQERAFEMAQFKAGQDGQTSELVNTISGLGPVDEELYPRIVQTLQQYANAAASSLVQEESDDEEQEGSDTGHSEDQERPNRISRQSPQFKEDLWTIVEKFGDRVFQMRDIEKDWAGCYDDFLEAIQHIVGKRGAILSIGDSSTNSSSSASMSSASLASSRRHSYIDFELDIMRRDMEDMREDSDKLRKELTDARQEAEDAKIQLQQLQLQHLQSRSGPPSSTRESSDSEPLSSFGRRENHAGVVQRLVQKEKEVVQLRETIERMEKKYKDKAELVTDDEPRKSDRSKEIDSTRWNAMMTEVQMQKNKTAEAASLADDRQKEIAYLKRALQIVCTRYENAMGERPPVVTEEDQAGQSSHSEGSLQLSKTFEALARKDEEVIELKEQVERLRKETSIGLTPTEEVLSLRGSLKDCMLKIQELQTLVADRERTVKGLKESLINLEAAKISDDKDGVSQAQYVSGPDPVSSVGPSRVDRSNSRSSLKLQIRALSAKGWQAEELNEEQEDSLNQQSQDARSPSASEMGINTLGITSPVRSPQQRPVGGMFSPISSPTPGKRVLGTGGKRPALPPPPPPPGPKHKLYAAGPDAAAVTTAIPSSSPSAPSSLPPPPPPPPVQSATSPGSMKINASAPPPPPPPPFTTQSPPPAETTTIAPDQLSNSATSPTIRATISPPPPPPPMIAKGTPPPPPPPPPFMSGAVGAFALPLTSTPFPPQPMLMRSVSMPNKSQVSMASSPPPPPPPPPAMAGGKAPRGAPSQPLPPPPPPMPGMHGAAMLEGAIPTLPVFLAGNRPSNPLKPLSMAIPQAAKPTRPMKQLFWNKLPTGTITQTVWRYICDPSSDLETIELDYAEIDELFCKNQVVANVAANAEKKKTVSLFSVNRANNIAIMLSRIKLSYPEIRIALMEIMDDKLSIENLKAIKQYVPTGDEIELIKEYDGDISTLGNAEKFYREIMDIPRLSERVSAMIFRRRLEIEVGELKPEMDVLRLTIEELYSSKRLKSLLKTVLLIGNHLNSTSFRGNAYGFQLDALLKIRDTKGVDGIKPGASTLLHYLAKSINTKDPNLLKFLDEVPHLEAAARISVQTLMNSVNSLVAGMTQIREEIRVLRKIRISPRNDYFIEIMEKFADANEEGIQSVVMLGQGLEQDLRQLLLFYGEDPNNTKAEDFFGMLVSFSTQLQKSQMENEALAKRLQSKQQQQQQIANKNRRPSETVGGLSVAAIRDGHLDDAIRGLRSGLRRNRRDRPMSHLYSELSMDALEAINASVPRAGVLAHSRQSSRQQ</sequence>
<dbReference type="PANTHER" id="PTHR46345">
    <property type="entry name" value="INVERTED FORMIN-2"/>
    <property type="match status" value="1"/>
</dbReference>
<feature type="coiled-coil region" evidence="1">
    <location>
        <begin position="1931"/>
        <end position="1958"/>
    </location>
</feature>
<dbReference type="EMBL" id="JAAAIP010000631">
    <property type="protein sequence ID" value="KAG0314255.1"/>
    <property type="molecule type" value="Genomic_DNA"/>
</dbReference>
<feature type="compositionally biased region" description="Polar residues" evidence="2">
    <location>
        <begin position="1404"/>
        <end position="1424"/>
    </location>
</feature>
<feature type="region of interest" description="Disordered" evidence="2">
    <location>
        <begin position="263"/>
        <end position="287"/>
    </location>
</feature>